<accession>A0ABQ2FI00</accession>
<evidence type="ECO:0000313" key="2">
    <source>
        <dbReference type="EMBL" id="GGL00341.1"/>
    </source>
</evidence>
<reference evidence="3" key="1">
    <citation type="journal article" date="2019" name="Int. J. Syst. Evol. Microbiol.">
        <title>The Global Catalogue of Microorganisms (GCM) 10K type strain sequencing project: providing services to taxonomists for standard genome sequencing and annotation.</title>
        <authorList>
            <consortium name="The Broad Institute Genomics Platform"/>
            <consortium name="The Broad Institute Genome Sequencing Center for Infectious Disease"/>
            <person name="Wu L."/>
            <person name="Ma J."/>
        </authorList>
    </citation>
    <scope>NUCLEOTIDE SEQUENCE [LARGE SCALE GENOMIC DNA]</scope>
    <source>
        <strain evidence="3">JCM 19173</strain>
    </source>
</reference>
<evidence type="ECO:0000313" key="3">
    <source>
        <dbReference type="Proteomes" id="UP000604341"/>
    </source>
</evidence>
<dbReference type="EMBL" id="BMPE01000003">
    <property type="protein sequence ID" value="GGL00341.1"/>
    <property type="molecule type" value="Genomic_DNA"/>
</dbReference>
<organism evidence="2 3">
    <name type="scientific">Deinococcus radiotolerans</name>
    <dbReference type="NCBI Taxonomy" id="1309407"/>
    <lineage>
        <taxon>Bacteria</taxon>
        <taxon>Thermotogati</taxon>
        <taxon>Deinococcota</taxon>
        <taxon>Deinococci</taxon>
        <taxon>Deinococcales</taxon>
        <taxon>Deinococcaceae</taxon>
        <taxon>Deinococcus</taxon>
    </lineage>
</organism>
<dbReference type="Proteomes" id="UP000604341">
    <property type="component" value="Unassembled WGS sequence"/>
</dbReference>
<keyword evidence="3" id="KW-1185">Reference proteome</keyword>
<proteinExistence type="predicted"/>
<protein>
    <submittedName>
        <fullName evidence="2">Uncharacterized protein</fullName>
    </submittedName>
</protein>
<evidence type="ECO:0000256" key="1">
    <source>
        <dbReference type="SAM" id="MobiDB-lite"/>
    </source>
</evidence>
<sequence length="72" mass="7803">MGAGGGSRARSVRGNLRDHEPVLKGMSIPDWRFLKFWPSLAMDPPLADAQMWQRRASPGARVPGMAPPGHPA</sequence>
<name>A0ABQ2FI00_9DEIO</name>
<comment type="caution">
    <text evidence="2">The sequence shown here is derived from an EMBL/GenBank/DDBJ whole genome shotgun (WGS) entry which is preliminary data.</text>
</comment>
<feature type="region of interest" description="Disordered" evidence="1">
    <location>
        <begin position="53"/>
        <end position="72"/>
    </location>
</feature>
<gene>
    <name evidence="2" type="ORF">GCM10010844_18490</name>
</gene>